<keyword evidence="6 10" id="KW-1133">Transmembrane helix</keyword>
<dbReference type="InterPro" id="IPR024194">
    <property type="entry name" value="Ac/AlaTfrase_AlgI/DltB"/>
</dbReference>
<comment type="caution">
    <text evidence="11">The sequence shown here is derived from an EMBL/GenBank/DDBJ whole genome shotgun (WGS) entry which is preliminary data.</text>
</comment>
<evidence type="ECO:0000256" key="5">
    <source>
        <dbReference type="ARBA" id="ARBA00022692"/>
    </source>
</evidence>
<dbReference type="EMBL" id="JMQC01000008">
    <property type="protein sequence ID" value="KFM99508.1"/>
    <property type="molecule type" value="Genomic_DNA"/>
</dbReference>
<proteinExistence type="inferred from homology"/>
<evidence type="ECO:0000256" key="4">
    <source>
        <dbReference type="ARBA" id="ARBA00022679"/>
    </source>
</evidence>
<evidence type="ECO:0000256" key="1">
    <source>
        <dbReference type="ARBA" id="ARBA00004651"/>
    </source>
</evidence>
<evidence type="ECO:0000256" key="8">
    <source>
        <dbReference type="ARBA" id="ARBA00023315"/>
    </source>
</evidence>
<evidence type="ECO:0000313" key="12">
    <source>
        <dbReference type="EMBL" id="RFT67876.1"/>
    </source>
</evidence>
<dbReference type="GO" id="GO:0005886">
    <property type="term" value="C:plasma membrane"/>
    <property type="evidence" value="ECO:0007669"/>
    <property type="project" value="UniProtKB-SubCell"/>
</dbReference>
<evidence type="ECO:0000256" key="9">
    <source>
        <dbReference type="PIRNR" id="PIRNR016636"/>
    </source>
</evidence>
<sequence>MVFSSSIFLFIFLPLVLFFYFLVRAELRNFVLLAFSLIFYAWGEPRFVLLMLFSILLNYCFGLLVHHYDKRKNMKVTFLIMAVVGNILLLSYFKYISFFTDILNQTFHLSIHVEPIPLPIGISFYTFQAMSYVIDIYRKDGDVQKNPLNLALYISIFPQLIAGPIVRYNIVAEQIKKRIHSFERFTEGIQIFVLGLAKKILIANQVGLVADKIFAMPPSEMSAGTAWIGIIAYTLQIYFDFSGYSDMAIGLGKMFGFDFPKNFNYPYISKSISEFWRRWHITLGSWFRDYVYIPLGGNRVSKLANYRNLFIVWGLTGLWHGASWTFIAWGLYYGIIISIEKAGLEKLLQKLWSPLQHAYVLFIVMIGWVFFRADNFTYSFQYLKAMFGLQHQSLTDDNTMLYIHEYIIVFMIAFIAATPILKRIKNVLELAPKTYMFTMQVIRPILLLTLFMISIMYLINSTYNPFIYFRF</sequence>
<dbReference type="PATRIC" id="fig|1405.8.peg.3492"/>
<name>A0A090YL07_9BACI</name>
<feature type="transmembrane region" description="Helical" evidence="10">
    <location>
        <begin position="310"/>
        <end position="339"/>
    </location>
</feature>
<feature type="transmembrane region" description="Helical" evidence="10">
    <location>
        <begin position="221"/>
        <end position="239"/>
    </location>
</feature>
<dbReference type="Proteomes" id="UP000264294">
    <property type="component" value="Unassembled WGS sequence"/>
</dbReference>
<evidence type="ECO:0000256" key="6">
    <source>
        <dbReference type="ARBA" id="ARBA00022989"/>
    </source>
</evidence>
<feature type="transmembrane region" description="Helical" evidence="10">
    <location>
        <begin position="351"/>
        <end position="371"/>
    </location>
</feature>
<keyword evidence="7 9" id="KW-0472">Membrane</keyword>
<reference evidence="11 13" key="1">
    <citation type="submission" date="2014-04" db="EMBL/GenBank/DDBJ databases">
        <authorList>
            <person name="Bishop-Lilly K.A."/>
            <person name="Broomall S.M."/>
            <person name="Chain P.S."/>
            <person name="Chertkov O."/>
            <person name="Coyne S.R."/>
            <person name="Daligault H.E."/>
            <person name="Davenport K.W."/>
            <person name="Erkkila T."/>
            <person name="Frey K.G."/>
            <person name="Gibbons H.S."/>
            <person name="Gu W."/>
            <person name="Jaissle J."/>
            <person name="Johnson S.L."/>
            <person name="Koroleva G.I."/>
            <person name="Ladner J.T."/>
            <person name="Lo C.-C."/>
            <person name="Minogue T.D."/>
            <person name="Munk C."/>
            <person name="Palacios G.F."/>
            <person name="Redden C.L."/>
            <person name="Rosenzweig C.N."/>
            <person name="Scholz M.B."/>
            <person name="Teshima H."/>
            <person name="Xu Y."/>
        </authorList>
    </citation>
    <scope>NUCLEOTIDE SEQUENCE [LARGE SCALE GENOMIC DNA]</scope>
    <source>
        <strain evidence="11 13">BHP</strain>
    </source>
</reference>
<keyword evidence="4 9" id="KW-0808">Transferase</keyword>
<feature type="transmembrane region" description="Helical" evidence="10">
    <location>
        <begin position="78"/>
        <end position="96"/>
    </location>
</feature>
<keyword evidence="5 10" id="KW-0812">Transmembrane</keyword>
<keyword evidence="14" id="KW-1185">Reference proteome</keyword>
<dbReference type="InterPro" id="IPR051085">
    <property type="entry name" value="MB_O-acyltransferase"/>
</dbReference>
<dbReference type="PANTHER" id="PTHR13285">
    <property type="entry name" value="ACYLTRANSFERASE"/>
    <property type="match status" value="1"/>
</dbReference>
<dbReference type="PIRSF" id="PIRSF016636">
    <property type="entry name" value="AlgI_DltB"/>
    <property type="match status" value="1"/>
</dbReference>
<dbReference type="GO" id="GO:0016746">
    <property type="term" value="F:acyltransferase activity"/>
    <property type="evidence" value="ECO:0007669"/>
    <property type="project" value="UniProtKB-KW"/>
</dbReference>
<feature type="transmembrane region" description="Helical" evidence="10">
    <location>
        <begin position="401"/>
        <end position="421"/>
    </location>
</feature>
<dbReference type="AlphaFoldDB" id="A0A090YL07"/>
<dbReference type="Proteomes" id="UP000029389">
    <property type="component" value="Unassembled WGS sequence"/>
</dbReference>
<reference evidence="12 14" key="2">
    <citation type="submission" date="2018-08" db="EMBL/GenBank/DDBJ databases">
        <title>Bacillus clarus sp. nov. strain PS00077A.</title>
        <authorList>
            <person name="Mendez Acevedo M."/>
            <person name="Carroll L."/>
            <person name="Mukherjee M."/>
            <person name="Wiedmann M."/>
            <person name="Kovac J."/>
        </authorList>
    </citation>
    <scope>NUCLEOTIDE SEQUENCE [LARGE SCALE GENOMIC DNA]</scope>
    <source>
        <strain evidence="12 14">PS00077A</strain>
    </source>
</reference>
<dbReference type="InterPro" id="IPR028362">
    <property type="entry name" value="AlgI"/>
</dbReference>
<dbReference type="GO" id="GO:0042121">
    <property type="term" value="P:alginic acid biosynthetic process"/>
    <property type="evidence" value="ECO:0007669"/>
    <property type="project" value="InterPro"/>
</dbReference>
<dbReference type="InterPro" id="IPR004299">
    <property type="entry name" value="MBOAT_fam"/>
</dbReference>
<dbReference type="PIRSF" id="PIRSF500217">
    <property type="entry name" value="AlgI"/>
    <property type="match status" value="1"/>
</dbReference>
<dbReference type="EMBL" id="QVOD01000004">
    <property type="protein sequence ID" value="RFT67876.1"/>
    <property type="molecule type" value="Genomic_DNA"/>
</dbReference>
<gene>
    <name evidence="12" type="ORF">D0U04_05275</name>
    <name evidence="11" type="ORF">DJ93_3403</name>
</gene>
<comment type="subcellular location">
    <subcellularLocation>
        <location evidence="1">Cell membrane</location>
        <topology evidence="1">Multi-pass membrane protein</topology>
    </subcellularLocation>
</comment>
<accession>A0A090YL07</accession>
<dbReference type="PANTHER" id="PTHR13285:SF23">
    <property type="entry name" value="TEICHOIC ACID D-ALANYLTRANSFERASE"/>
    <property type="match status" value="1"/>
</dbReference>
<dbReference type="RefSeq" id="WP_042982172.1">
    <property type="nucleotide sequence ID" value="NZ_JMQC01000008.1"/>
</dbReference>
<evidence type="ECO:0000256" key="10">
    <source>
        <dbReference type="SAM" id="Phobius"/>
    </source>
</evidence>
<evidence type="ECO:0000256" key="7">
    <source>
        <dbReference type="ARBA" id="ARBA00023136"/>
    </source>
</evidence>
<comment type="similarity">
    <text evidence="2 9">Belongs to the membrane-bound acyltransferase family.</text>
</comment>
<evidence type="ECO:0000313" key="13">
    <source>
        <dbReference type="Proteomes" id="UP000029389"/>
    </source>
</evidence>
<keyword evidence="8 9" id="KW-0012">Acyltransferase</keyword>
<dbReference type="Pfam" id="PF03062">
    <property type="entry name" value="MBOAT"/>
    <property type="match status" value="1"/>
</dbReference>
<evidence type="ECO:0000256" key="2">
    <source>
        <dbReference type="ARBA" id="ARBA00010323"/>
    </source>
</evidence>
<feature type="transmembrane region" description="Helical" evidence="10">
    <location>
        <begin position="150"/>
        <end position="168"/>
    </location>
</feature>
<evidence type="ECO:0000313" key="11">
    <source>
        <dbReference type="EMBL" id="KFM99508.1"/>
    </source>
</evidence>
<keyword evidence="3 9" id="KW-1003">Cell membrane</keyword>
<feature type="transmembrane region" description="Helical" evidence="10">
    <location>
        <begin position="116"/>
        <end position="138"/>
    </location>
</feature>
<feature type="transmembrane region" description="Helical" evidence="10">
    <location>
        <begin position="441"/>
        <end position="459"/>
    </location>
</feature>
<feature type="transmembrane region" description="Helical" evidence="10">
    <location>
        <begin position="49"/>
        <end position="66"/>
    </location>
</feature>
<dbReference type="STRING" id="1405.B7492_05110"/>
<evidence type="ECO:0000256" key="3">
    <source>
        <dbReference type="ARBA" id="ARBA00022475"/>
    </source>
</evidence>
<protein>
    <submittedName>
        <fullName evidence="12">MBOAT family protein</fullName>
    </submittedName>
    <submittedName>
        <fullName evidence="11">MBOAT, membrane-bound O-acyltransferase family protein</fullName>
    </submittedName>
</protein>
<feature type="transmembrane region" description="Helical" evidence="10">
    <location>
        <begin position="6"/>
        <end position="22"/>
    </location>
</feature>
<organism evidence="11 13">
    <name type="scientific">Bacillus clarus</name>
    <dbReference type="NCBI Taxonomy" id="2338372"/>
    <lineage>
        <taxon>Bacteria</taxon>
        <taxon>Bacillati</taxon>
        <taxon>Bacillota</taxon>
        <taxon>Bacilli</taxon>
        <taxon>Bacillales</taxon>
        <taxon>Bacillaceae</taxon>
        <taxon>Bacillus</taxon>
        <taxon>Bacillus cereus group</taxon>
    </lineage>
</organism>
<evidence type="ECO:0000313" key="14">
    <source>
        <dbReference type="Proteomes" id="UP000264294"/>
    </source>
</evidence>